<dbReference type="Gene3D" id="1.25.40.10">
    <property type="entry name" value="Tetratricopeptide repeat domain"/>
    <property type="match status" value="1"/>
</dbReference>
<dbReference type="SMART" id="SM00530">
    <property type="entry name" value="HTH_XRE"/>
    <property type="match status" value="1"/>
</dbReference>
<proteinExistence type="predicted"/>
<name>A0ABP8CDW4_9ACTN</name>
<dbReference type="PROSITE" id="PS50943">
    <property type="entry name" value="HTH_CROC1"/>
    <property type="match status" value="1"/>
</dbReference>
<feature type="domain" description="HTH cro/C1-type" evidence="1">
    <location>
        <begin position="9"/>
        <end position="75"/>
    </location>
</feature>
<dbReference type="RefSeq" id="WP_344901352.1">
    <property type="nucleotide sequence ID" value="NZ_BAABAS010000020.1"/>
</dbReference>
<dbReference type="InterPro" id="IPR011990">
    <property type="entry name" value="TPR-like_helical_dom_sf"/>
</dbReference>
<dbReference type="Proteomes" id="UP001501710">
    <property type="component" value="Unassembled WGS sequence"/>
</dbReference>
<sequence>MDDEIRHPLAYARTQRGWSQEELAKRIRQAAARRGLRSGTRGSRIYKWETGRAIPDQAESQPLIAEAFGIDHAAVIHLGWPNWLPGQDQPLPFGLHNAIPSLREALMTSPDRRSFLTYTTGALAALAHQWARTPPRPFTRPTPPTIGASADGSFGKVGLEMVAWLEDSGADLIRLATEHQQPCHQLLDAHLATVTDILSHGTCPRPATRRMHTLAASLATAIAWQRFDARRHAAAARFWHAALHNAHTAGQHDLGAGILSDLAYQMLWLNQPRTAANILGHAIPRTRNPTARSLLHLRQARAFAGIGENRRCLTALTAAEKALAAPTADPAPAWCSWMSNADIAADTGRCLADLGQRPQAHQLMNEGITLLRPTRSKTRAVYWTYQAQTYLKDGEPEIAADAATRSLELASRIDAPRCIAMVRDLEPQLAPYARITEVDELLQRLRAS</sequence>
<comment type="caution">
    <text evidence="2">The sequence shown here is derived from an EMBL/GenBank/DDBJ whole genome shotgun (WGS) entry which is preliminary data.</text>
</comment>
<dbReference type="SUPFAM" id="SSF47413">
    <property type="entry name" value="lambda repressor-like DNA-binding domains"/>
    <property type="match status" value="1"/>
</dbReference>
<dbReference type="EMBL" id="BAABAS010000020">
    <property type="protein sequence ID" value="GAA4238076.1"/>
    <property type="molecule type" value="Genomic_DNA"/>
</dbReference>
<gene>
    <name evidence="2" type="ORF">GCM10022254_52460</name>
</gene>
<keyword evidence="3" id="KW-1185">Reference proteome</keyword>
<evidence type="ECO:0000313" key="3">
    <source>
        <dbReference type="Proteomes" id="UP001501710"/>
    </source>
</evidence>
<evidence type="ECO:0000259" key="1">
    <source>
        <dbReference type="PROSITE" id="PS50943"/>
    </source>
</evidence>
<protein>
    <recommendedName>
        <fullName evidence="1">HTH cro/C1-type domain-containing protein</fullName>
    </recommendedName>
</protein>
<reference evidence="3" key="1">
    <citation type="journal article" date="2019" name="Int. J. Syst. Evol. Microbiol.">
        <title>The Global Catalogue of Microorganisms (GCM) 10K type strain sequencing project: providing services to taxonomists for standard genome sequencing and annotation.</title>
        <authorList>
            <consortium name="The Broad Institute Genomics Platform"/>
            <consortium name="The Broad Institute Genome Sequencing Center for Infectious Disease"/>
            <person name="Wu L."/>
            <person name="Ma J."/>
        </authorList>
    </citation>
    <scope>NUCLEOTIDE SEQUENCE [LARGE SCALE GENOMIC DNA]</scope>
    <source>
        <strain evidence="3">JCM 17440</strain>
    </source>
</reference>
<evidence type="ECO:0000313" key="2">
    <source>
        <dbReference type="EMBL" id="GAA4238076.1"/>
    </source>
</evidence>
<dbReference type="InterPro" id="IPR010982">
    <property type="entry name" value="Lambda_DNA-bd_dom_sf"/>
</dbReference>
<dbReference type="InterPro" id="IPR001387">
    <property type="entry name" value="Cro/C1-type_HTH"/>
</dbReference>
<accession>A0ABP8CDW4</accession>
<organism evidence="2 3">
    <name type="scientific">Actinomadura meridiana</name>
    <dbReference type="NCBI Taxonomy" id="559626"/>
    <lineage>
        <taxon>Bacteria</taxon>
        <taxon>Bacillati</taxon>
        <taxon>Actinomycetota</taxon>
        <taxon>Actinomycetes</taxon>
        <taxon>Streptosporangiales</taxon>
        <taxon>Thermomonosporaceae</taxon>
        <taxon>Actinomadura</taxon>
    </lineage>
</organism>
<dbReference type="CDD" id="cd00093">
    <property type="entry name" value="HTH_XRE"/>
    <property type="match status" value="1"/>
</dbReference>
<dbReference type="Gene3D" id="1.10.260.40">
    <property type="entry name" value="lambda repressor-like DNA-binding domains"/>
    <property type="match status" value="1"/>
</dbReference>